<dbReference type="Proteomes" id="UP000765509">
    <property type="component" value="Unassembled WGS sequence"/>
</dbReference>
<gene>
    <name evidence="1" type="ORF">O181_125843</name>
</gene>
<proteinExistence type="predicted"/>
<dbReference type="OrthoDB" id="2216069at2759"/>
<reference evidence="1" key="1">
    <citation type="submission" date="2021-03" db="EMBL/GenBank/DDBJ databases">
        <title>Draft genome sequence of rust myrtle Austropuccinia psidii MF-1, a brazilian biotype.</title>
        <authorList>
            <person name="Quecine M.C."/>
            <person name="Pachon D.M.R."/>
            <person name="Bonatelli M.L."/>
            <person name="Correr F.H."/>
            <person name="Franceschini L.M."/>
            <person name="Leite T.F."/>
            <person name="Margarido G.R.A."/>
            <person name="Almeida C.A."/>
            <person name="Ferrarezi J.A."/>
            <person name="Labate C.A."/>
        </authorList>
    </citation>
    <scope>NUCLEOTIDE SEQUENCE</scope>
    <source>
        <strain evidence="1">MF-1</strain>
    </source>
</reference>
<dbReference type="AlphaFoldDB" id="A0A9Q3Q5F8"/>
<evidence type="ECO:0000313" key="2">
    <source>
        <dbReference type="Proteomes" id="UP000765509"/>
    </source>
</evidence>
<keyword evidence="2" id="KW-1185">Reference proteome</keyword>
<comment type="caution">
    <text evidence="1">The sequence shown here is derived from an EMBL/GenBank/DDBJ whole genome shotgun (WGS) entry which is preliminary data.</text>
</comment>
<organism evidence="1 2">
    <name type="scientific">Austropuccinia psidii MF-1</name>
    <dbReference type="NCBI Taxonomy" id="1389203"/>
    <lineage>
        <taxon>Eukaryota</taxon>
        <taxon>Fungi</taxon>
        <taxon>Dikarya</taxon>
        <taxon>Basidiomycota</taxon>
        <taxon>Pucciniomycotina</taxon>
        <taxon>Pucciniomycetes</taxon>
        <taxon>Pucciniales</taxon>
        <taxon>Sphaerophragmiaceae</taxon>
        <taxon>Austropuccinia</taxon>
    </lineage>
</organism>
<accession>A0A9Q3Q5F8</accession>
<protein>
    <submittedName>
        <fullName evidence="1">Uncharacterized protein</fullName>
    </submittedName>
</protein>
<sequence>MKGLLEKDFPVRISCQSISNLVTDMDITWKQVKNIPSSWNKPNLLAQHANFVNPQGLDLDSIIIFVYESGFDLHSGRGFGYSPSGKPSVLSLVPKVKQVTLIAAISDEEFVYHELLNSNGQMT</sequence>
<name>A0A9Q3Q5F8_9BASI</name>
<evidence type="ECO:0000313" key="1">
    <source>
        <dbReference type="EMBL" id="MBW0586128.1"/>
    </source>
</evidence>
<dbReference type="EMBL" id="AVOT02122973">
    <property type="protein sequence ID" value="MBW0586128.1"/>
    <property type="molecule type" value="Genomic_DNA"/>
</dbReference>